<dbReference type="RefSeq" id="WP_105214793.1">
    <property type="nucleotide sequence ID" value="NZ_CP027062.1"/>
</dbReference>
<organism evidence="2 3">
    <name type="scientific">Pukyongia salina</name>
    <dbReference type="NCBI Taxonomy" id="2094025"/>
    <lineage>
        <taxon>Bacteria</taxon>
        <taxon>Pseudomonadati</taxon>
        <taxon>Bacteroidota</taxon>
        <taxon>Flavobacteriia</taxon>
        <taxon>Flavobacteriales</taxon>
        <taxon>Flavobacteriaceae</taxon>
        <taxon>Pukyongia</taxon>
    </lineage>
</organism>
<dbReference type="AlphaFoldDB" id="A0A2S0HU29"/>
<gene>
    <name evidence="2" type="ORF">C5O00_02940</name>
</gene>
<dbReference type="Proteomes" id="UP000238442">
    <property type="component" value="Chromosome"/>
</dbReference>
<keyword evidence="3" id="KW-1185">Reference proteome</keyword>
<name>A0A2S0HU29_9FLAO</name>
<sequence>MKLTIKSIFALATLFLAVTALQAQIGIGTEAPQGMLDLSNSNSAGFVFPKVALTADNVAAPVTNPQGGALEVGTVVFNTATTTTGANDVSPGIYAWNGSRWNPQYLRQDSALFEQSPLDLRTVTGDTSYNSGSSDWVDVPGLGAGSTFTAKYTGTYKVKASFNFGGGQVVTPSAGNIMMATMEGLFRFTFDGSSNLIYTHSYSLYNNPTYQEQFIHDSNFIQYVNLTAGQTYNFRLEVDVFVATHYVNGGNSGTGRGHVGISIPCAVEFTFIDE</sequence>
<protein>
    <submittedName>
        <fullName evidence="2">Uncharacterized protein</fullName>
    </submittedName>
</protein>
<feature type="chain" id="PRO_5015732427" evidence="1">
    <location>
        <begin position="26"/>
        <end position="274"/>
    </location>
</feature>
<dbReference type="EMBL" id="CP027062">
    <property type="protein sequence ID" value="AVI50179.1"/>
    <property type="molecule type" value="Genomic_DNA"/>
</dbReference>
<dbReference type="OrthoDB" id="1430919at2"/>
<evidence type="ECO:0000313" key="2">
    <source>
        <dbReference type="EMBL" id="AVI50179.1"/>
    </source>
</evidence>
<accession>A0A2S0HU29</accession>
<keyword evidence="1" id="KW-0732">Signal</keyword>
<evidence type="ECO:0000313" key="3">
    <source>
        <dbReference type="Proteomes" id="UP000238442"/>
    </source>
</evidence>
<feature type="signal peptide" evidence="1">
    <location>
        <begin position="1"/>
        <end position="25"/>
    </location>
</feature>
<proteinExistence type="predicted"/>
<reference evidence="2 3" key="1">
    <citation type="submission" date="2018-02" db="EMBL/GenBank/DDBJ databases">
        <title>Genomic analysis of the strain RR4-38 isolated from a seawater recirculating aquaculture system.</title>
        <authorList>
            <person name="Kim Y.-S."/>
            <person name="Jang Y.H."/>
            <person name="Kim K.-H."/>
        </authorList>
    </citation>
    <scope>NUCLEOTIDE SEQUENCE [LARGE SCALE GENOMIC DNA]</scope>
    <source>
        <strain evidence="2 3">RR4-38</strain>
    </source>
</reference>
<evidence type="ECO:0000256" key="1">
    <source>
        <dbReference type="SAM" id="SignalP"/>
    </source>
</evidence>
<dbReference type="KEGG" id="aue:C5O00_02940"/>